<dbReference type="OrthoDB" id="4907at2157"/>
<dbReference type="SUPFAM" id="SSF51735">
    <property type="entry name" value="NAD(P)-binding Rossmann-fold domains"/>
    <property type="match status" value="1"/>
</dbReference>
<name>A0A202ECB9_9EURY</name>
<feature type="domain" description="NAD-dependent epimerase/dehydratase" evidence="2">
    <location>
        <begin position="3"/>
        <end position="212"/>
    </location>
</feature>
<evidence type="ECO:0000313" key="3">
    <source>
        <dbReference type="EMBL" id="OVE85838.1"/>
    </source>
</evidence>
<sequence>MNVLVIGGTGLISTGIVRQLVEAGHDVTAFHRGETTKPLPDSVEHIYGDRTEYDEFEARMADLEVECVIDMVCFQPADARSAIRAFEGEIEQFIFCSTESVHSRPFESMPVGEDAPRAPATTDYGANKADCEDLFMDAHHDGAFETTIIRPWSTYGEGGSILHTFGTETYYIDRIRRGKPIVVHGDGSGVWGPCHRDDVARAFVNAVDNERAFGEAYLVTSEENMSWRQYHRRVAEALDAPEPDLVQIPTDILRAVAPDRTTHLEDFLQYSAVFDNTKAKRDLDFEYTVDWETGVERTVAWLDDHDEIQDSDAVPFDDRLIDAWENARADVLAQFEVS</sequence>
<dbReference type="RefSeq" id="WP_054862250.1">
    <property type="nucleotide sequence ID" value="NZ_MWPH01000001.1"/>
</dbReference>
<evidence type="ECO:0000259" key="2">
    <source>
        <dbReference type="Pfam" id="PF01370"/>
    </source>
</evidence>
<dbReference type="Gene3D" id="3.40.50.720">
    <property type="entry name" value="NAD(P)-binding Rossmann-like Domain"/>
    <property type="match status" value="1"/>
</dbReference>
<keyword evidence="4" id="KW-1185">Reference proteome</keyword>
<proteinExistence type="inferred from homology"/>
<gene>
    <name evidence="3" type="ORF">B2G88_03220</name>
</gene>
<accession>A0A202ECB9</accession>
<dbReference type="Pfam" id="PF01370">
    <property type="entry name" value="Epimerase"/>
    <property type="match status" value="1"/>
</dbReference>
<dbReference type="PANTHER" id="PTHR43000">
    <property type="entry name" value="DTDP-D-GLUCOSE 4,6-DEHYDRATASE-RELATED"/>
    <property type="match status" value="1"/>
</dbReference>
<comment type="caution">
    <text evidence="3">The sequence shown here is derived from an EMBL/GenBank/DDBJ whole genome shotgun (WGS) entry which is preliminary data.</text>
</comment>
<protein>
    <submittedName>
        <fullName evidence="3">Epimerase</fullName>
    </submittedName>
</protein>
<dbReference type="InterPro" id="IPR001509">
    <property type="entry name" value="Epimerase_deHydtase"/>
</dbReference>
<evidence type="ECO:0000313" key="4">
    <source>
        <dbReference type="Proteomes" id="UP000196084"/>
    </source>
</evidence>
<reference evidence="3 4" key="1">
    <citation type="submission" date="2017-02" db="EMBL/GenBank/DDBJ databases">
        <title>Natronthermophilus aegyptiacus gen. nov.,sp. nov., an aerobic, extremely halophilic alkalithermophilic archaeon isolated from the athalassohaline Wadi An Natrun, Egypt.</title>
        <authorList>
            <person name="Zhao B."/>
        </authorList>
    </citation>
    <scope>NUCLEOTIDE SEQUENCE [LARGE SCALE GENOMIC DNA]</scope>
    <source>
        <strain evidence="3 4">CGMCC 1.3597</strain>
    </source>
</reference>
<dbReference type="EMBL" id="MWPH01000001">
    <property type="protein sequence ID" value="OVE85838.1"/>
    <property type="molecule type" value="Genomic_DNA"/>
</dbReference>
<dbReference type="InterPro" id="IPR036291">
    <property type="entry name" value="NAD(P)-bd_dom_sf"/>
</dbReference>
<comment type="similarity">
    <text evidence="1">Belongs to the NAD(P)-dependent epimerase/dehydratase family.</text>
</comment>
<organism evidence="3 4">
    <name type="scientific">Natronolimnobius baerhuensis</name>
    <dbReference type="NCBI Taxonomy" id="253108"/>
    <lineage>
        <taxon>Archaea</taxon>
        <taxon>Methanobacteriati</taxon>
        <taxon>Methanobacteriota</taxon>
        <taxon>Stenosarchaea group</taxon>
        <taxon>Halobacteria</taxon>
        <taxon>Halobacteriales</taxon>
        <taxon>Natrialbaceae</taxon>
        <taxon>Natronolimnobius</taxon>
    </lineage>
</organism>
<dbReference type="Proteomes" id="UP000196084">
    <property type="component" value="Unassembled WGS sequence"/>
</dbReference>
<evidence type="ECO:0000256" key="1">
    <source>
        <dbReference type="ARBA" id="ARBA00007637"/>
    </source>
</evidence>
<dbReference type="AlphaFoldDB" id="A0A202ECB9"/>